<dbReference type="Proteomes" id="UP001457282">
    <property type="component" value="Unassembled WGS sequence"/>
</dbReference>
<name>A0AAW1WV67_RUBAR</name>
<keyword evidence="2" id="KW-1185">Reference proteome</keyword>
<sequence length="141" mass="14437">MKEIHNRIVFFDQAAGDPNDSSVKSEMGVNELGVPPRNGMEWPYEIFGVGGDGHGSGAELGFQMLPQFSGNNIGGSSSVNVVPNMMPYNGNIGNFGGDGNRNVGLPQHFGANSNSNNIGWGIGGSNGANSAGGNDAAGLPN</sequence>
<comment type="caution">
    <text evidence="1">The sequence shown here is derived from an EMBL/GenBank/DDBJ whole genome shotgun (WGS) entry which is preliminary data.</text>
</comment>
<evidence type="ECO:0000313" key="1">
    <source>
        <dbReference type="EMBL" id="KAK9927895.1"/>
    </source>
</evidence>
<accession>A0AAW1WV67</accession>
<proteinExistence type="predicted"/>
<gene>
    <name evidence="1" type="ORF">M0R45_025058</name>
</gene>
<dbReference type="AlphaFoldDB" id="A0AAW1WV67"/>
<organism evidence="1 2">
    <name type="scientific">Rubus argutus</name>
    <name type="common">Southern blackberry</name>
    <dbReference type="NCBI Taxonomy" id="59490"/>
    <lineage>
        <taxon>Eukaryota</taxon>
        <taxon>Viridiplantae</taxon>
        <taxon>Streptophyta</taxon>
        <taxon>Embryophyta</taxon>
        <taxon>Tracheophyta</taxon>
        <taxon>Spermatophyta</taxon>
        <taxon>Magnoliopsida</taxon>
        <taxon>eudicotyledons</taxon>
        <taxon>Gunneridae</taxon>
        <taxon>Pentapetalae</taxon>
        <taxon>rosids</taxon>
        <taxon>fabids</taxon>
        <taxon>Rosales</taxon>
        <taxon>Rosaceae</taxon>
        <taxon>Rosoideae</taxon>
        <taxon>Rosoideae incertae sedis</taxon>
        <taxon>Rubus</taxon>
    </lineage>
</organism>
<dbReference type="EMBL" id="JBEDUW010000005">
    <property type="protein sequence ID" value="KAK9927895.1"/>
    <property type="molecule type" value="Genomic_DNA"/>
</dbReference>
<reference evidence="1 2" key="1">
    <citation type="journal article" date="2023" name="G3 (Bethesda)">
        <title>A chromosome-length genome assembly and annotation of blackberry (Rubus argutus, cv. 'Hillquist').</title>
        <authorList>
            <person name="Bruna T."/>
            <person name="Aryal R."/>
            <person name="Dudchenko O."/>
            <person name="Sargent D.J."/>
            <person name="Mead D."/>
            <person name="Buti M."/>
            <person name="Cavallini A."/>
            <person name="Hytonen T."/>
            <person name="Andres J."/>
            <person name="Pham M."/>
            <person name="Weisz D."/>
            <person name="Mascagni F."/>
            <person name="Usai G."/>
            <person name="Natali L."/>
            <person name="Bassil N."/>
            <person name="Fernandez G.E."/>
            <person name="Lomsadze A."/>
            <person name="Armour M."/>
            <person name="Olukolu B."/>
            <person name="Poorten T."/>
            <person name="Britton C."/>
            <person name="Davik J."/>
            <person name="Ashrafi H."/>
            <person name="Aiden E.L."/>
            <person name="Borodovsky M."/>
            <person name="Worthington M."/>
        </authorList>
    </citation>
    <scope>NUCLEOTIDE SEQUENCE [LARGE SCALE GENOMIC DNA]</scope>
    <source>
        <strain evidence="1">PI 553951</strain>
    </source>
</reference>
<evidence type="ECO:0000313" key="2">
    <source>
        <dbReference type="Proteomes" id="UP001457282"/>
    </source>
</evidence>
<protein>
    <submittedName>
        <fullName evidence="1">Uncharacterized protein</fullName>
    </submittedName>
</protein>